<evidence type="ECO:0000256" key="8">
    <source>
        <dbReference type="ARBA" id="ARBA00023136"/>
    </source>
</evidence>
<dbReference type="GO" id="GO:0005743">
    <property type="term" value="C:mitochondrial inner membrane"/>
    <property type="evidence" value="ECO:0007669"/>
    <property type="project" value="UniProtKB-SubCell"/>
</dbReference>
<feature type="transmembrane region" description="Helical" evidence="9">
    <location>
        <begin position="30"/>
        <end position="48"/>
    </location>
</feature>
<evidence type="ECO:0000256" key="6">
    <source>
        <dbReference type="ARBA" id="ARBA00022989"/>
    </source>
</evidence>
<dbReference type="PANTHER" id="PTHR14154">
    <property type="entry name" value="UPF0041 BRAIN PROTEIN 44-RELATED"/>
    <property type="match status" value="1"/>
</dbReference>
<proteinExistence type="inferred from homology"/>
<comment type="caution">
    <text evidence="9">Lacks conserved residue(s) required for the propagation of feature annotation.</text>
</comment>
<feature type="non-terminal residue" evidence="10">
    <location>
        <position position="1"/>
    </location>
</feature>
<keyword evidence="4 9" id="KW-0812">Transmembrane</keyword>
<dbReference type="GO" id="GO:0006850">
    <property type="term" value="P:pyruvate import into mitochondria"/>
    <property type="evidence" value="ECO:0007669"/>
    <property type="project" value="InterPro"/>
</dbReference>
<name>A0A1Y1YXM8_9FUNG</name>
<accession>A0A1Y1YXM8</accession>
<dbReference type="InterPro" id="IPR005336">
    <property type="entry name" value="MPC"/>
</dbReference>
<dbReference type="STRING" id="1314790.A0A1Y1YXM8"/>
<dbReference type="Proteomes" id="UP000193498">
    <property type="component" value="Unassembled WGS sequence"/>
</dbReference>
<protein>
    <recommendedName>
        <fullName evidence="9">Mitochondrial pyruvate carrier</fullName>
    </recommendedName>
</protein>
<evidence type="ECO:0000256" key="1">
    <source>
        <dbReference type="ARBA" id="ARBA00004448"/>
    </source>
</evidence>
<dbReference type="Pfam" id="PF03650">
    <property type="entry name" value="MPC"/>
    <property type="match status" value="1"/>
</dbReference>
<comment type="caution">
    <text evidence="10">The sequence shown here is derived from an EMBL/GenBank/DDBJ whole genome shotgun (WGS) entry which is preliminary data.</text>
</comment>
<dbReference type="OrthoDB" id="1697690at2759"/>
<comment type="similarity">
    <text evidence="2 9">Belongs to the mitochondrial pyruvate carrier (MPC) (TC 2.A.105) family.</text>
</comment>
<reference evidence="10 11" key="1">
    <citation type="submission" date="2016-07" db="EMBL/GenBank/DDBJ databases">
        <title>Pervasive Adenine N6-methylation of Active Genes in Fungi.</title>
        <authorList>
            <consortium name="DOE Joint Genome Institute"/>
            <person name="Mondo S.J."/>
            <person name="Dannebaum R.O."/>
            <person name="Kuo R.C."/>
            <person name="Labutti K."/>
            <person name="Haridas S."/>
            <person name="Kuo A."/>
            <person name="Salamov A."/>
            <person name="Ahrendt S.R."/>
            <person name="Lipzen A."/>
            <person name="Sullivan W."/>
            <person name="Andreopoulos W.B."/>
            <person name="Clum A."/>
            <person name="Lindquist E."/>
            <person name="Daum C."/>
            <person name="Ramamoorthy G.K."/>
            <person name="Gryganskyi A."/>
            <person name="Culley D."/>
            <person name="Magnuson J.K."/>
            <person name="James T.Y."/>
            <person name="O'Malley M.A."/>
            <person name="Stajich J.E."/>
            <person name="Spatafora J.W."/>
            <person name="Visel A."/>
            <person name="Grigoriev I.V."/>
        </authorList>
    </citation>
    <scope>NUCLEOTIDE SEQUENCE [LARGE SCALE GENOMIC DNA]</scope>
    <source>
        <strain evidence="10 11">CBS 931.73</strain>
    </source>
</reference>
<comment type="subcellular location">
    <subcellularLocation>
        <location evidence="1 9">Mitochondrion inner membrane</location>
        <topology evidence="1 9">Multi-pass membrane protein</topology>
    </subcellularLocation>
</comment>
<gene>
    <name evidence="10" type="ORF">K493DRAFT_207773</name>
</gene>
<keyword evidence="11" id="KW-1185">Reference proteome</keyword>
<evidence type="ECO:0000256" key="2">
    <source>
        <dbReference type="ARBA" id="ARBA00006416"/>
    </source>
</evidence>
<evidence type="ECO:0000256" key="5">
    <source>
        <dbReference type="ARBA" id="ARBA00022792"/>
    </source>
</evidence>
<keyword evidence="7 9" id="KW-0496">Mitochondrion</keyword>
<dbReference type="InParanoid" id="A0A1Y1YXM8"/>
<sequence>HFWGPAANWLIPISGIIDIGKAPDLISGKMTFALCLYSLLFMRFALAVRPINYLLFACHMTNEIAQLIQGFRYIQYYYFTDAVLTSI</sequence>
<keyword evidence="6 9" id="KW-1133">Transmembrane helix</keyword>
<evidence type="ECO:0000313" key="11">
    <source>
        <dbReference type="Proteomes" id="UP000193498"/>
    </source>
</evidence>
<comment type="function">
    <text evidence="9">Mediates the uptake of pyruvate into mitochondria.</text>
</comment>
<keyword evidence="8 9" id="KW-0472">Membrane</keyword>
<keyword evidence="5 9" id="KW-0999">Mitochondrion inner membrane</keyword>
<keyword evidence="3 9" id="KW-0813">Transport</keyword>
<dbReference type="EMBL" id="MCFE01000053">
    <property type="protein sequence ID" value="ORY02782.1"/>
    <property type="molecule type" value="Genomic_DNA"/>
</dbReference>
<organism evidence="10 11">
    <name type="scientific">Basidiobolus meristosporus CBS 931.73</name>
    <dbReference type="NCBI Taxonomy" id="1314790"/>
    <lineage>
        <taxon>Eukaryota</taxon>
        <taxon>Fungi</taxon>
        <taxon>Fungi incertae sedis</taxon>
        <taxon>Zoopagomycota</taxon>
        <taxon>Entomophthoromycotina</taxon>
        <taxon>Basidiobolomycetes</taxon>
        <taxon>Basidiobolales</taxon>
        <taxon>Basidiobolaceae</taxon>
        <taxon>Basidiobolus</taxon>
    </lineage>
</organism>
<evidence type="ECO:0000256" key="9">
    <source>
        <dbReference type="RuleBase" id="RU363100"/>
    </source>
</evidence>
<dbReference type="AlphaFoldDB" id="A0A1Y1YXM8"/>
<evidence type="ECO:0000256" key="4">
    <source>
        <dbReference type="ARBA" id="ARBA00022692"/>
    </source>
</evidence>
<evidence type="ECO:0000256" key="7">
    <source>
        <dbReference type="ARBA" id="ARBA00023128"/>
    </source>
</evidence>
<evidence type="ECO:0000256" key="3">
    <source>
        <dbReference type="ARBA" id="ARBA00022448"/>
    </source>
</evidence>
<evidence type="ECO:0000313" key="10">
    <source>
        <dbReference type="EMBL" id="ORY02782.1"/>
    </source>
</evidence>